<comment type="caution">
    <text evidence="1">The sequence shown here is derived from an EMBL/GenBank/DDBJ whole genome shotgun (WGS) entry which is preliminary data.</text>
</comment>
<protein>
    <submittedName>
        <fullName evidence="1">Uncharacterized protein</fullName>
    </submittedName>
</protein>
<keyword evidence="2" id="KW-1185">Reference proteome</keyword>
<organism evidence="1 2">
    <name type="scientific">Streptomyces kunmingensis</name>
    <dbReference type="NCBI Taxonomy" id="68225"/>
    <lineage>
        <taxon>Bacteria</taxon>
        <taxon>Bacillati</taxon>
        <taxon>Actinomycetota</taxon>
        <taxon>Actinomycetes</taxon>
        <taxon>Kitasatosporales</taxon>
        <taxon>Streptomycetaceae</taxon>
        <taxon>Streptomyces</taxon>
    </lineage>
</organism>
<proteinExistence type="predicted"/>
<dbReference type="RefSeq" id="WP_324770678.1">
    <property type="nucleotide sequence ID" value="NZ_BAAATS010000069.1"/>
</dbReference>
<dbReference type="Proteomes" id="UP001352223">
    <property type="component" value="Unassembled WGS sequence"/>
</dbReference>
<accession>A0ABU6CGK2</accession>
<name>A0ABU6CGK2_9ACTN</name>
<evidence type="ECO:0000313" key="1">
    <source>
        <dbReference type="EMBL" id="MEB3963020.1"/>
    </source>
</evidence>
<dbReference type="EMBL" id="JAOZYB010000204">
    <property type="protein sequence ID" value="MEB3963020.1"/>
    <property type="molecule type" value="Genomic_DNA"/>
</dbReference>
<gene>
    <name evidence="1" type="ORF">OKJ48_22625</name>
</gene>
<reference evidence="1 2" key="1">
    <citation type="submission" date="2022-10" db="EMBL/GenBank/DDBJ databases">
        <authorList>
            <person name="Xie J."/>
            <person name="Shen N."/>
        </authorList>
    </citation>
    <scope>NUCLEOTIDE SEQUENCE [LARGE SCALE GENOMIC DNA]</scope>
    <source>
        <strain evidence="1 2">DSM 41681</strain>
    </source>
</reference>
<sequence length="332" mass="33550">MVNGAWSRSGGALRQGIFRVAHPTGLKPIGNCETGCKNKDGGTTYDWLTPGADGWTYHSTTTYTQKVTYPTSGGGTGVGTMTVTVHNNGGHVSAKVIYKKGPAPKPKKDDGVCNSCWAMGTNPGYDYNAHDLPDTGKLSTLQKVLLGVVTVVGLAVAVAPVAAESAAGCLATAPVCIAEIAEAATGGASGGSAVVGSGAAAASAKLSSTASRGAEAVALGLRREEYVAQLIGGVVSKGPNGQDIKIVMPNVGSSGLDAIGPNGEYVFVGGGAKAANPAKFGKALKINKYAADEAGVRGMYYLDASNTPESAINQARKVFGAENVHTFNMPEG</sequence>
<evidence type="ECO:0000313" key="2">
    <source>
        <dbReference type="Proteomes" id="UP001352223"/>
    </source>
</evidence>